<evidence type="ECO:0000256" key="5">
    <source>
        <dbReference type="SAM" id="MobiDB-lite"/>
    </source>
</evidence>
<reference evidence="8 9" key="1">
    <citation type="submission" date="2018-05" db="EMBL/GenBank/DDBJ databases">
        <title>Genome sequencing and assembly of the regulated plant pathogen Lachnellula willkommii and related sister species for the development of diagnostic species identification markers.</title>
        <authorList>
            <person name="Giroux E."/>
            <person name="Bilodeau G."/>
        </authorList>
    </citation>
    <scope>NUCLEOTIDE SEQUENCE [LARGE SCALE GENOMIC DNA]</scope>
    <source>
        <strain evidence="8 9">CBS 268.59</strain>
    </source>
</reference>
<protein>
    <submittedName>
        <fullName evidence="8">Bypass of stop codon protein</fullName>
    </submittedName>
</protein>
<evidence type="ECO:0000256" key="2">
    <source>
        <dbReference type="ARBA" id="ARBA00022692"/>
    </source>
</evidence>
<dbReference type="Pfam" id="PF07690">
    <property type="entry name" value="MFS_1"/>
    <property type="match status" value="1"/>
</dbReference>
<evidence type="ECO:0000256" key="1">
    <source>
        <dbReference type="ARBA" id="ARBA00004141"/>
    </source>
</evidence>
<sequence>MTQEINFAKLIEAANANIELPIRQEPSQNPVDVEKGEELASKPAEAETTSLPPKQLLKLLSAGFSFFVAGANDGSLGALIPYMLTTYSISPSFISILYLATFLGWFLAAFTNSHAPKYFGLGALLSIGATLQLLSQVLRAWTPPFGMFAVTFFLTGLGQAYQDSFANTFVSTVKTAHRWLGFVHAMYGFGLLVSPFVATAIAGNSPRRWELFYLFPLGLSVFNLGLVLIAFWDSVQIITRGTQDEAEVESGRNQNAWKEVRQIIKMKYVWILSLFFFFHLGVGTTAGGWVVEYLVQVRHGDLKEMGYVPAGYYGGLCLGRLILVEPTHRFGEHRMLLVYSVISLGLQLVFWLVPNIISTIVMFSVMGFLMGPFFAALIDLGLIFVVAQAGAAIFPSLIGLIASHAGVKVLPPIVAALIVAMGITWAFVPKIPNEHQD</sequence>
<feature type="transmembrane region" description="Helical" evidence="6">
    <location>
        <begin position="118"/>
        <end position="135"/>
    </location>
</feature>
<organism evidence="8 9">
    <name type="scientific">Lachnellula suecica</name>
    <dbReference type="NCBI Taxonomy" id="602035"/>
    <lineage>
        <taxon>Eukaryota</taxon>
        <taxon>Fungi</taxon>
        <taxon>Dikarya</taxon>
        <taxon>Ascomycota</taxon>
        <taxon>Pezizomycotina</taxon>
        <taxon>Leotiomycetes</taxon>
        <taxon>Helotiales</taxon>
        <taxon>Lachnaceae</taxon>
        <taxon>Lachnellula</taxon>
    </lineage>
</organism>
<proteinExistence type="predicted"/>
<feature type="region of interest" description="Disordered" evidence="5">
    <location>
        <begin position="25"/>
        <end position="48"/>
    </location>
</feature>
<dbReference type="Gene3D" id="1.20.1250.20">
    <property type="entry name" value="MFS general substrate transporter like domains"/>
    <property type="match status" value="1"/>
</dbReference>
<feature type="transmembrane region" description="Helical" evidence="6">
    <location>
        <begin position="336"/>
        <end position="353"/>
    </location>
</feature>
<dbReference type="SUPFAM" id="SSF103473">
    <property type="entry name" value="MFS general substrate transporter"/>
    <property type="match status" value="1"/>
</dbReference>
<feature type="domain" description="Major facilitator superfamily (MFS) profile" evidence="7">
    <location>
        <begin position="58"/>
        <end position="437"/>
    </location>
</feature>
<keyword evidence="3 6" id="KW-1133">Transmembrane helix</keyword>
<keyword evidence="2 6" id="KW-0812">Transmembrane</keyword>
<dbReference type="OrthoDB" id="413079at2759"/>
<evidence type="ECO:0000256" key="4">
    <source>
        <dbReference type="ARBA" id="ARBA00023136"/>
    </source>
</evidence>
<dbReference type="InterPro" id="IPR051788">
    <property type="entry name" value="MFS_Transporter"/>
</dbReference>
<evidence type="ECO:0000256" key="6">
    <source>
        <dbReference type="SAM" id="Phobius"/>
    </source>
</evidence>
<comment type="subcellular location">
    <subcellularLocation>
        <location evidence="1">Membrane</location>
        <topology evidence="1">Multi-pass membrane protein</topology>
    </subcellularLocation>
</comment>
<comment type="caution">
    <text evidence="8">The sequence shown here is derived from an EMBL/GenBank/DDBJ whole genome shotgun (WGS) entry which is preliminary data.</text>
</comment>
<dbReference type="PANTHER" id="PTHR23514">
    <property type="entry name" value="BYPASS OF STOP CODON PROTEIN 6"/>
    <property type="match status" value="1"/>
</dbReference>
<feature type="transmembrane region" description="Helical" evidence="6">
    <location>
        <begin position="268"/>
        <end position="291"/>
    </location>
</feature>
<feature type="transmembrane region" description="Helical" evidence="6">
    <location>
        <begin position="92"/>
        <end position="111"/>
    </location>
</feature>
<feature type="transmembrane region" description="Helical" evidence="6">
    <location>
        <begin position="213"/>
        <end position="232"/>
    </location>
</feature>
<dbReference type="GO" id="GO:0022857">
    <property type="term" value="F:transmembrane transporter activity"/>
    <property type="evidence" value="ECO:0007669"/>
    <property type="project" value="InterPro"/>
</dbReference>
<evidence type="ECO:0000313" key="9">
    <source>
        <dbReference type="Proteomes" id="UP000469558"/>
    </source>
</evidence>
<feature type="transmembrane region" description="Helical" evidence="6">
    <location>
        <begin position="141"/>
        <end position="158"/>
    </location>
</feature>
<evidence type="ECO:0000256" key="3">
    <source>
        <dbReference type="ARBA" id="ARBA00022989"/>
    </source>
</evidence>
<feature type="transmembrane region" description="Helical" evidence="6">
    <location>
        <begin position="306"/>
        <end position="324"/>
    </location>
</feature>
<keyword evidence="9" id="KW-1185">Reference proteome</keyword>
<feature type="transmembrane region" description="Helical" evidence="6">
    <location>
        <begin position="409"/>
        <end position="428"/>
    </location>
</feature>
<feature type="transmembrane region" description="Helical" evidence="6">
    <location>
        <begin position="59"/>
        <end position="80"/>
    </location>
</feature>
<gene>
    <name evidence="8" type="primary">BSC6_4</name>
    <name evidence="8" type="ORF">LSUE1_G008362</name>
</gene>
<dbReference type="PROSITE" id="PS50850">
    <property type="entry name" value="MFS"/>
    <property type="match status" value="1"/>
</dbReference>
<dbReference type="InterPro" id="IPR011701">
    <property type="entry name" value="MFS"/>
</dbReference>
<keyword evidence="4 6" id="KW-0472">Membrane</keyword>
<dbReference type="PANTHER" id="PTHR23514:SF16">
    <property type="entry name" value="TRANSPORTER, PUTATIVE (AFU_ORTHOLOGUE AFUA_2G17270)-RELATED"/>
    <property type="match status" value="1"/>
</dbReference>
<evidence type="ECO:0000313" key="8">
    <source>
        <dbReference type="EMBL" id="TVY80719.1"/>
    </source>
</evidence>
<accession>A0A8T9C4V5</accession>
<dbReference type="EMBL" id="QGMK01000625">
    <property type="protein sequence ID" value="TVY80719.1"/>
    <property type="molecule type" value="Genomic_DNA"/>
</dbReference>
<dbReference type="AlphaFoldDB" id="A0A8T9C4V5"/>
<dbReference type="InterPro" id="IPR020846">
    <property type="entry name" value="MFS_dom"/>
</dbReference>
<name>A0A8T9C4V5_9HELO</name>
<dbReference type="InterPro" id="IPR036259">
    <property type="entry name" value="MFS_trans_sf"/>
</dbReference>
<dbReference type="GO" id="GO:0016020">
    <property type="term" value="C:membrane"/>
    <property type="evidence" value="ECO:0007669"/>
    <property type="project" value="UniProtKB-SubCell"/>
</dbReference>
<evidence type="ECO:0000259" key="7">
    <source>
        <dbReference type="PROSITE" id="PS50850"/>
    </source>
</evidence>
<feature type="transmembrane region" description="Helical" evidence="6">
    <location>
        <begin position="382"/>
        <end position="403"/>
    </location>
</feature>
<dbReference type="Proteomes" id="UP000469558">
    <property type="component" value="Unassembled WGS sequence"/>
</dbReference>
<feature type="transmembrane region" description="Helical" evidence="6">
    <location>
        <begin position="179"/>
        <end position="201"/>
    </location>
</feature>